<proteinExistence type="inferred from homology"/>
<evidence type="ECO:0000256" key="13">
    <source>
        <dbReference type="ARBA" id="ARBA00093507"/>
    </source>
</evidence>
<keyword evidence="10" id="KW-0206">Cytoskeleton</keyword>
<dbReference type="PANTHER" id="PTHR13034:SF2">
    <property type="entry name" value="DYNACTIN SUBUNIT 4"/>
    <property type="match status" value="1"/>
</dbReference>
<evidence type="ECO:0000256" key="12">
    <source>
        <dbReference type="ARBA" id="ARBA00034864"/>
    </source>
</evidence>
<dbReference type="AlphaFoldDB" id="A0A9P0QUP7"/>
<dbReference type="EMBL" id="CAKXYY010000042">
    <property type="protein sequence ID" value="CAH2355995.1"/>
    <property type="molecule type" value="Genomic_DNA"/>
</dbReference>
<dbReference type="GO" id="GO:0001725">
    <property type="term" value="C:stress fiber"/>
    <property type="evidence" value="ECO:0007669"/>
    <property type="project" value="UniProtKB-SubCell"/>
</dbReference>
<evidence type="ECO:0000256" key="6">
    <source>
        <dbReference type="ARBA" id="ARBA00022553"/>
    </source>
</evidence>
<evidence type="ECO:0000256" key="4">
    <source>
        <dbReference type="ARBA" id="ARBA00022490"/>
    </source>
</evidence>
<keyword evidence="7" id="KW-0832">Ubl conjugation</keyword>
<evidence type="ECO:0000256" key="2">
    <source>
        <dbReference type="ARBA" id="ARBA00004529"/>
    </source>
</evidence>
<evidence type="ECO:0000256" key="11">
    <source>
        <dbReference type="ARBA" id="ARBA00034776"/>
    </source>
</evidence>
<evidence type="ECO:0000256" key="7">
    <source>
        <dbReference type="ARBA" id="ARBA00022843"/>
    </source>
</evidence>
<keyword evidence="6" id="KW-0597">Phosphoprotein</keyword>
<name>A0A9P0QUP7_9ASCO</name>
<dbReference type="Pfam" id="PF05502">
    <property type="entry name" value="Dynactin_p62"/>
    <property type="match status" value="2"/>
</dbReference>
<keyword evidence="5" id="KW-1017">Isopeptide bond</keyword>
<keyword evidence="8" id="KW-0007">Acetylation</keyword>
<comment type="subunit">
    <text evidence="13">Subunit of dynactin, a multiprotein complex part of a tripartite complex with dynein and a adapter, such as BICDL1, BICD2 or HOOK3. The dynactin complex is built around ACTR1A/ACTB filament and consists of an actin-related filament composed of a shoulder domain, a pointed end and a barbed end. Its length is defined by its flexible shoulder domain. The soulder is composed of 2 DCTN1 subunits, 4 DCTN2 and 2 DCTN3. The 4 DCNT2 (via N-terminus) bind the ACTR1A filament and act as molecular rulers to determine the length. The pointed end is important for binding dynein-dynactin cargo adapters. Consists of 4 subunits: ACTR10, DCNT4, DCTN5 and DCTN6. The barbed end is composed of a CAPZA1:CAPZB heterodimers, which binds ACTR1A/ACTB filament and dynactin and stabilizes dynactin. Interacts with ATP7B, but not ATP7A, in a copper-dependent manner. Interacts with ANK2; this interaction is required for localization at costameres. Interacts with N4BP2L1.</text>
</comment>
<evidence type="ECO:0000256" key="9">
    <source>
        <dbReference type="ARBA" id="ARBA00023054"/>
    </source>
</evidence>
<comment type="caution">
    <text evidence="14">The sequence shown here is derived from an EMBL/GenBank/DDBJ whole genome shotgun (WGS) entry which is preliminary data.</text>
</comment>
<dbReference type="GO" id="GO:0005869">
    <property type="term" value="C:dynactin complex"/>
    <property type="evidence" value="ECO:0007669"/>
    <property type="project" value="InterPro"/>
</dbReference>
<keyword evidence="9" id="KW-0175">Coiled coil</keyword>
<dbReference type="PANTHER" id="PTHR13034">
    <property type="entry name" value="DYNACTIN P62 SUBUNIT"/>
    <property type="match status" value="1"/>
</dbReference>
<reference evidence="14" key="1">
    <citation type="submission" date="2022-03" db="EMBL/GenBank/DDBJ databases">
        <authorList>
            <person name="Legras J.-L."/>
            <person name="Devillers H."/>
            <person name="Grondin C."/>
        </authorList>
    </citation>
    <scope>NUCLEOTIDE SEQUENCE</scope>
    <source>
        <strain evidence="14">CLIB 1423</strain>
    </source>
</reference>
<evidence type="ECO:0000256" key="5">
    <source>
        <dbReference type="ARBA" id="ARBA00022499"/>
    </source>
</evidence>
<sequence>MSKIYSNTQFICACTTSKLSSSDSLNARKYLFTENQSFPLHSLPKLYYCLSCRCIKCTACLTPKYESKFCPSCMIDHTGTSSVYCTKNCFDCPKCSSRLTITSKTIPPKSKQFKFSCTYCDFSYSTGIIDKPKSLLNILKSENEENNKEAEMFHQFQIKVKSTVSYNKLLSADVGPSGSSRKISPELLAKLTNLNLTNLTKKLSGSDNLTKIEKLENQIITIKPIAFDTNQDEEEANKRLNSEAIIPQQSSIHQHSYNHPFQTLPIPKTLRAKKSLLCDKCATVVIQPEPLPVSLKFPIKNNAVEVIPTVKVTSSSSSVISGIPNSVSIHLINPHNQKNSVKISTISQLPTQFFDNTSVSVNVTLPTASTVLLAPKSDSKKESILKSIPTSFLSEATQNSRTELMLRHGSSTDANTSYLEDSFDESFDTTVPIESSTSWSSVQMKFVVIGGAGENVDLKIPLHFALETSMDGQPFKLTYWSVVELGNFKIVTP</sequence>
<evidence type="ECO:0000256" key="1">
    <source>
        <dbReference type="ARBA" id="ARBA00004300"/>
    </source>
</evidence>
<evidence type="ECO:0000256" key="8">
    <source>
        <dbReference type="ARBA" id="ARBA00022990"/>
    </source>
</evidence>
<evidence type="ECO:0000256" key="10">
    <source>
        <dbReference type="ARBA" id="ARBA00023212"/>
    </source>
</evidence>
<organism evidence="14 15">
    <name type="scientific">[Candida] railenensis</name>
    <dbReference type="NCBI Taxonomy" id="45579"/>
    <lineage>
        <taxon>Eukaryota</taxon>
        <taxon>Fungi</taxon>
        <taxon>Dikarya</taxon>
        <taxon>Ascomycota</taxon>
        <taxon>Saccharomycotina</taxon>
        <taxon>Pichiomycetes</taxon>
        <taxon>Debaryomycetaceae</taxon>
        <taxon>Kurtzmaniella</taxon>
    </lineage>
</organism>
<dbReference type="OrthoDB" id="283815at2759"/>
<keyword evidence="15" id="KW-1185">Reference proteome</keyword>
<dbReference type="Proteomes" id="UP000837801">
    <property type="component" value="Unassembled WGS sequence"/>
</dbReference>
<protein>
    <recommendedName>
        <fullName evidence="12">Dynactin subunit 4</fullName>
    </recommendedName>
</protein>
<comment type="similarity">
    <text evidence="11">Belongs to the dynactin subunit 4 family.</text>
</comment>
<comment type="subcellular location">
    <subcellularLocation>
        <location evidence="1">Cytoplasm</location>
        <location evidence="1">Cytoskeleton</location>
        <location evidence="1">Microtubule organizing center</location>
        <location evidence="1">Centrosome</location>
    </subcellularLocation>
    <subcellularLocation>
        <location evidence="2">Cytoplasm</location>
        <location evidence="2">Cytoskeleton</location>
        <location evidence="2">Stress fiber</location>
    </subcellularLocation>
    <subcellularLocation>
        <location evidence="3">Cytoplasm</location>
        <location evidence="3">Myofibril</location>
    </subcellularLocation>
</comment>
<dbReference type="InterPro" id="IPR008603">
    <property type="entry name" value="DCTN4"/>
</dbReference>
<gene>
    <name evidence="14" type="ORF">CLIB1423_42S00144</name>
</gene>
<evidence type="ECO:0000313" key="14">
    <source>
        <dbReference type="EMBL" id="CAH2355995.1"/>
    </source>
</evidence>
<keyword evidence="4" id="KW-0963">Cytoplasm</keyword>
<accession>A0A9P0QUP7</accession>
<evidence type="ECO:0000313" key="15">
    <source>
        <dbReference type="Proteomes" id="UP000837801"/>
    </source>
</evidence>
<evidence type="ECO:0000256" key="3">
    <source>
        <dbReference type="ARBA" id="ARBA00004657"/>
    </source>
</evidence>